<dbReference type="STRING" id="137658.SAMN05216186_10932"/>
<proteinExistence type="inferred from homology"/>
<gene>
    <name evidence="4" type="ORF">SAMN05216186_10932</name>
</gene>
<dbReference type="PANTHER" id="PTHR37302:SF3">
    <property type="entry name" value="DAMAGE-INDUCIBLE PROTEIN DINB"/>
    <property type="match status" value="1"/>
</dbReference>
<evidence type="ECO:0000313" key="4">
    <source>
        <dbReference type="EMBL" id="SDK65010.1"/>
    </source>
</evidence>
<comment type="similarity">
    <text evidence="1">Belongs to the DinB family.</text>
</comment>
<dbReference type="EMBL" id="FNFD01000009">
    <property type="protein sequence ID" value="SDK65010.1"/>
    <property type="molecule type" value="Genomic_DNA"/>
</dbReference>
<accession>A0A1G9DMF4</accession>
<feature type="binding site" evidence="3">
    <location>
        <position position="144"/>
    </location>
    <ligand>
        <name>a divalent metal cation</name>
        <dbReference type="ChEBI" id="CHEBI:60240"/>
    </ligand>
</feature>
<evidence type="ECO:0000256" key="3">
    <source>
        <dbReference type="PIRSR" id="PIRSR607837-1"/>
    </source>
</evidence>
<dbReference type="RefSeq" id="WP_084337284.1">
    <property type="nucleotide sequence ID" value="NZ_CBKZNZ010000079.1"/>
</dbReference>
<dbReference type="Pfam" id="PF05163">
    <property type="entry name" value="DinB"/>
    <property type="match status" value="1"/>
</dbReference>
<feature type="binding site" evidence="3">
    <location>
        <position position="56"/>
    </location>
    <ligand>
        <name>a divalent metal cation</name>
        <dbReference type="ChEBI" id="CHEBI:60240"/>
    </ligand>
</feature>
<dbReference type="AlphaFoldDB" id="A0A1G9DMF4"/>
<sequence>MTTRRNGTLITHLERMLTYHGWAYRRLLAAVEPLGEDAWKAPCGLFFGSLHGTLNHLAVADRIWLARVCGEPAPFARLDAEAAASRTELADYLAEGVQAWLQFLDQHDDVSLAAHLDYRNMRGEPFRKPLADIVLHLVNHGTHHRGQMSAALTAMGQPAPVLDYLYFLPDDL</sequence>
<keyword evidence="5" id="KW-1185">Reference proteome</keyword>
<organism evidence="4 5">
    <name type="scientific">Pseudomonas indica</name>
    <dbReference type="NCBI Taxonomy" id="137658"/>
    <lineage>
        <taxon>Bacteria</taxon>
        <taxon>Pseudomonadati</taxon>
        <taxon>Pseudomonadota</taxon>
        <taxon>Gammaproteobacteria</taxon>
        <taxon>Pseudomonadales</taxon>
        <taxon>Pseudomonadaceae</taxon>
        <taxon>Pseudomonas</taxon>
    </lineage>
</organism>
<feature type="binding site" evidence="3">
    <location>
        <position position="140"/>
    </location>
    <ligand>
        <name>a divalent metal cation</name>
        <dbReference type="ChEBI" id="CHEBI:60240"/>
    </ligand>
</feature>
<dbReference type="InterPro" id="IPR034660">
    <property type="entry name" value="DinB/YfiT-like"/>
</dbReference>
<evidence type="ECO:0000256" key="1">
    <source>
        <dbReference type="ARBA" id="ARBA00008635"/>
    </source>
</evidence>
<reference evidence="4 5" key="1">
    <citation type="submission" date="2016-10" db="EMBL/GenBank/DDBJ databases">
        <authorList>
            <person name="de Groot N.N."/>
        </authorList>
    </citation>
    <scope>NUCLEOTIDE SEQUENCE [LARGE SCALE GENOMIC DNA]</scope>
    <source>
        <strain evidence="4 5">JCM 21544</strain>
    </source>
</reference>
<dbReference type="GO" id="GO:0046872">
    <property type="term" value="F:metal ion binding"/>
    <property type="evidence" value="ECO:0007669"/>
    <property type="project" value="UniProtKB-KW"/>
</dbReference>
<dbReference type="InterPro" id="IPR007837">
    <property type="entry name" value="DinB"/>
</dbReference>
<dbReference type="PANTHER" id="PTHR37302">
    <property type="entry name" value="SLR1116 PROTEIN"/>
    <property type="match status" value="1"/>
</dbReference>
<name>A0A1G9DMF4_9PSED</name>
<evidence type="ECO:0000256" key="2">
    <source>
        <dbReference type="ARBA" id="ARBA00022723"/>
    </source>
</evidence>
<keyword evidence="2 3" id="KW-0479">Metal-binding</keyword>
<evidence type="ECO:0000313" key="5">
    <source>
        <dbReference type="Proteomes" id="UP000198706"/>
    </source>
</evidence>
<protein>
    <submittedName>
        <fullName evidence="4">Uncharacterized damage-inducible protein DinB (Forms a four-helix bundle)</fullName>
    </submittedName>
</protein>
<dbReference type="Proteomes" id="UP000198706">
    <property type="component" value="Unassembled WGS sequence"/>
</dbReference>
<dbReference type="SUPFAM" id="SSF109854">
    <property type="entry name" value="DinB/YfiT-like putative metalloenzymes"/>
    <property type="match status" value="1"/>
</dbReference>
<dbReference type="Gene3D" id="1.20.120.450">
    <property type="entry name" value="dinb family like domain"/>
    <property type="match status" value="1"/>
</dbReference>